<reference evidence="7 8" key="1">
    <citation type="submission" date="2023-09" db="EMBL/GenBank/DDBJ databases">
        <title>Xinfangfangia sedmenti sp. nov., isolated the sedment.</title>
        <authorList>
            <person name="Xu L."/>
        </authorList>
    </citation>
    <scope>NUCLEOTIDE SEQUENCE [LARGE SCALE GENOMIC DNA]</scope>
    <source>
        <strain evidence="7 8">LG-4</strain>
    </source>
</reference>
<protein>
    <submittedName>
        <fullName evidence="7">C4-dicarboxylate TRAP transporter substrate-binding protein</fullName>
    </submittedName>
</protein>
<evidence type="ECO:0000313" key="8">
    <source>
        <dbReference type="Proteomes" id="UP001247754"/>
    </source>
</evidence>
<keyword evidence="8" id="KW-1185">Reference proteome</keyword>
<dbReference type="RefSeq" id="WP_310455302.1">
    <property type="nucleotide sequence ID" value="NZ_JAVKPH010000001.1"/>
</dbReference>
<name>A0ABU1F319_9RHOB</name>
<sequence length="381" mass="41004">MNIARKFTAAAAAAATAALLAAPAAATDLRFATGFAPNSTGEKGALAWADHARDISGGDLNIQVFAQSLLKFTEMSGGVRDGIADMGMVLFPYFPAEYPNSTMISELTMLFASMNTGDRGGIAWAGALTEYITQHCPACVEEMKAQNQIYTSSSSTEYLLMCTKEVKSLADMQGIRLRAPGAQWTRWAQSVGATTVSIPQPEIFEGLTQGILDCSLQGAAELVDLSLIDAVKYIVRDVPGGGFGGTGQVNVNIDTWQALTPEQRTDLLKSAAYHGAVVSWNYHVNNKAALEKAAEKGIGIIDPADDLRSHTVAFIENDLANIARNYQEKYGLKDTEQAVATFKSIFERWTGLVADVQSAEELTDLYWNEALSKVDVNAYGF</sequence>
<dbReference type="InterPro" id="IPR038404">
    <property type="entry name" value="TRAP_DctP_sf"/>
</dbReference>
<accession>A0ABU1F319</accession>
<keyword evidence="3" id="KW-0813">Transport</keyword>
<evidence type="ECO:0000256" key="5">
    <source>
        <dbReference type="ARBA" id="ARBA00022764"/>
    </source>
</evidence>
<feature type="signal peptide" evidence="6">
    <location>
        <begin position="1"/>
        <end position="26"/>
    </location>
</feature>
<dbReference type="CDD" id="cd13666">
    <property type="entry name" value="PBP2_TRAP_DctP_like_1"/>
    <property type="match status" value="1"/>
</dbReference>
<dbReference type="InterPro" id="IPR018389">
    <property type="entry name" value="DctP_fam"/>
</dbReference>
<comment type="caution">
    <text evidence="7">The sequence shown here is derived from an EMBL/GenBank/DDBJ whole genome shotgun (WGS) entry which is preliminary data.</text>
</comment>
<evidence type="ECO:0000256" key="6">
    <source>
        <dbReference type="SAM" id="SignalP"/>
    </source>
</evidence>
<keyword evidence="5" id="KW-0574">Periplasm</keyword>
<dbReference type="PANTHER" id="PTHR33376:SF7">
    <property type="entry name" value="C4-DICARBOXYLATE-BINDING PROTEIN DCTB"/>
    <property type="match status" value="1"/>
</dbReference>
<dbReference type="Pfam" id="PF03480">
    <property type="entry name" value="DctP"/>
    <property type="match status" value="1"/>
</dbReference>
<gene>
    <name evidence="7" type="ORF">RGD00_01280</name>
</gene>
<proteinExistence type="inferred from homology"/>
<organism evidence="7 8">
    <name type="scientific">Ruixingdingia sedimenti</name>
    <dbReference type="NCBI Taxonomy" id="3073604"/>
    <lineage>
        <taxon>Bacteria</taxon>
        <taxon>Pseudomonadati</taxon>
        <taxon>Pseudomonadota</taxon>
        <taxon>Alphaproteobacteria</taxon>
        <taxon>Rhodobacterales</taxon>
        <taxon>Paracoccaceae</taxon>
        <taxon>Ruixingdingia</taxon>
    </lineage>
</organism>
<keyword evidence="4 6" id="KW-0732">Signal</keyword>
<dbReference type="EMBL" id="JAVKPH010000001">
    <property type="protein sequence ID" value="MDR5651224.1"/>
    <property type="molecule type" value="Genomic_DNA"/>
</dbReference>
<comment type="similarity">
    <text evidence="2">Belongs to the bacterial solute-binding protein 7 family.</text>
</comment>
<evidence type="ECO:0000256" key="4">
    <source>
        <dbReference type="ARBA" id="ARBA00022729"/>
    </source>
</evidence>
<dbReference type="PANTHER" id="PTHR33376">
    <property type="match status" value="1"/>
</dbReference>
<dbReference type="Proteomes" id="UP001247754">
    <property type="component" value="Unassembled WGS sequence"/>
</dbReference>
<evidence type="ECO:0000256" key="2">
    <source>
        <dbReference type="ARBA" id="ARBA00009023"/>
    </source>
</evidence>
<dbReference type="Gene3D" id="3.40.190.170">
    <property type="entry name" value="Bacterial extracellular solute-binding protein, family 7"/>
    <property type="match status" value="1"/>
</dbReference>
<evidence type="ECO:0000256" key="1">
    <source>
        <dbReference type="ARBA" id="ARBA00004418"/>
    </source>
</evidence>
<evidence type="ECO:0000313" key="7">
    <source>
        <dbReference type="EMBL" id="MDR5651224.1"/>
    </source>
</evidence>
<evidence type="ECO:0000256" key="3">
    <source>
        <dbReference type="ARBA" id="ARBA00022448"/>
    </source>
</evidence>
<feature type="chain" id="PRO_5046353048" evidence="6">
    <location>
        <begin position="27"/>
        <end position="381"/>
    </location>
</feature>
<comment type="subcellular location">
    <subcellularLocation>
        <location evidence="1">Periplasm</location>
    </subcellularLocation>
</comment>